<sequence>MLLGVWGCHDEAEGIRWQALGCQCKLPRKATRVVRDKPASQFGCGRHPRPLPKLRIVAVSRFRTPPQAPQTARSENHCIRAALSVVNAARLSAKRATAERTSGRPAQRWQWSNARYELGSSCCPDACSEASRQHAWSKLLDPRLHQAGTGRTTSFLIHSVALIPDVTPPYRSLQRLRRQHPTFPPTNASRTVHPGDQSARRAADR</sequence>
<feature type="region of interest" description="Disordered" evidence="1">
    <location>
        <begin position="180"/>
        <end position="205"/>
    </location>
</feature>
<dbReference type="AlphaFoldDB" id="A0A9P4PEU4"/>
<evidence type="ECO:0000256" key="1">
    <source>
        <dbReference type="SAM" id="MobiDB-lite"/>
    </source>
</evidence>
<organism evidence="2 3">
    <name type="scientific">Karstenula rhodostoma CBS 690.94</name>
    <dbReference type="NCBI Taxonomy" id="1392251"/>
    <lineage>
        <taxon>Eukaryota</taxon>
        <taxon>Fungi</taxon>
        <taxon>Dikarya</taxon>
        <taxon>Ascomycota</taxon>
        <taxon>Pezizomycotina</taxon>
        <taxon>Dothideomycetes</taxon>
        <taxon>Pleosporomycetidae</taxon>
        <taxon>Pleosporales</taxon>
        <taxon>Massarineae</taxon>
        <taxon>Didymosphaeriaceae</taxon>
        <taxon>Karstenula</taxon>
    </lineage>
</organism>
<accession>A0A9P4PEU4</accession>
<reference evidence="2" key="1">
    <citation type="journal article" date="2020" name="Stud. Mycol.">
        <title>101 Dothideomycetes genomes: a test case for predicting lifestyles and emergence of pathogens.</title>
        <authorList>
            <person name="Haridas S."/>
            <person name="Albert R."/>
            <person name="Binder M."/>
            <person name="Bloem J."/>
            <person name="Labutti K."/>
            <person name="Salamov A."/>
            <person name="Andreopoulos B."/>
            <person name="Baker S."/>
            <person name="Barry K."/>
            <person name="Bills G."/>
            <person name="Bluhm B."/>
            <person name="Cannon C."/>
            <person name="Castanera R."/>
            <person name="Culley D."/>
            <person name="Daum C."/>
            <person name="Ezra D."/>
            <person name="Gonzalez J."/>
            <person name="Henrissat B."/>
            <person name="Kuo A."/>
            <person name="Liang C."/>
            <person name="Lipzen A."/>
            <person name="Lutzoni F."/>
            <person name="Magnuson J."/>
            <person name="Mondo S."/>
            <person name="Nolan M."/>
            <person name="Ohm R."/>
            <person name="Pangilinan J."/>
            <person name="Park H.-J."/>
            <person name="Ramirez L."/>
            <person name="Alfaro M."/>
            <person name="Sun H."/>
            <person name="Tritt A."/>
            <person name="Yoshinaga Y."/>
            <person name="Zwiers L.-H."/>
            <person name="Turgeon B."/>
            <person name="Goodwin S."/>
            <person name="Spatafora J."/>
            <person name="Crous P."/>
            <person name="Grigoriev I."/>
        </authorList>
    </citation>
    <scope>NUCLEOTIDE SEQUENCE</scope>
    <source>
        <strain evidence="2">CBS 690.94</strain>
    </source>
</reference>
<dbReference type="EMBL" id="MU001503">
    <property type="protein sequence ID" value="KAF2442652.1"/>
    <property type="molecule type" value="Genomic_DNA"/>
</dbReference>
<gene>
    <name evidence="2" type="ORF">P171DRAFT_47206</name>
</gene>
<dbReference type="Proteomes" id="UP000799764">
    <property type="component" value="Unassembled WGS sequence"/>
</dbReference>
<keyword evidence="3" id="KW-1185">Reference proteome</keyword>
<name>A0A9P4PEU4_9PLEO</name>
<comment type="caution">
    <text evidence="2">The sequence shown here is derived from an EMBL/GenBank/DDBJ whole genome shotgun (WGS) entry which is preliminary data.</text>
</comment>
<protein>
    <submittedName>
        <fullName evidence="2">Uncharacterized protein</fullName>
    </submittedName>
</protein>
<evidence type="ECO:0000313" key="3">
    <source>
        <dbReference type="Proteomes" id="UP000799764"/>
    </source>
</evidence>
<evidence type="ECO:0000313" key="2">
    <source>
        <dbReference type="EMBL" id="KAF2442652.1"/>
    </source>
</evidence>
<proteinExistence type="predicted"/>